<evidence type="ECO:0000313" key="1">
    <source>
        <dbReference type="EMBL" id="JAE17165.1"/>
    </source>
</evidence>
<dbReference type="EMBL" id="GBRH01180731">
    <property type="protein sequence ID" value="JAE17165.1"/>
    <property type="molecule type" value="Transcribed_RNA"/>
</dbReference>
<name>A0A0A9FWF5_ARUDO</name>
<protein>
    <recommendedName>
        <fullName evidence="2">F-box domain-containing protein</fullName>
    </recommendedName>
</protein>
<reference evidence="1" key="2">
    <citation type="journal article" date="2015" name="Data Brief">
        <title>Shoot transcriptome of the giant reed, Arundo donax.</title>
        <authorList>
            <person name="Barrero R.A."/>
            <person name="Guerrero F.D."/>
            <person name="Moolhuijzen P."/>
            <person name="Goolsby J.A."/>
            <person name="Tidwell J."/>
            <person name="Bellgard S.E."/>
            <person name="Bellgard M.I."/>
        </authorList>
    </citation>
    <scope>NUCLEOTIDE SEQUENCE</scope>
    <source>
        <tissue evidence="1">Shoot tissue taken approximately 20 cm above the soil surface</tissue>
    </source>
</reference>
<dbReference type="AlphaFoldDB" id="A0A0A9FWF5"/>
<evidence type="ECO:0008006" key="2">
    <source>
        <dbReference type="Google" id="ProtNLM"/>
    </source>
</evidence>
<dbReference type="SUPFAM" id="SSF81383">
    <property type="entry name" value="F-box domain"/>
    <property type="match status" value="1"/>
</dbReference>
<proteinExistence type="predicted"/>
<accession>A0A0A9FWF5</accession>
<dbReference type="PANTHER" id="PTHR35545">
    <property type="entry name" value="F-BOX DOMAIN-CONTAINING PROTEIN"/>
    <property type="match status" value="1"/>
</dbReference>
<organism evidence="1">
    <name type="scientific">Arundo donax</name>
    <name type="common">Giant reed</name>
    <name type="synonym">Donax arundinaceus</name>
    <dbReference type="NCBI Taxonomy" id="35708"/>
    <lineage>
        <taxon>Eukaryota</taxon>
        <taxon>Viridiplantae</taxon>
        <taxon>Streptophyta</taxon>
        <taxon>Embryophyta</taxon>
        <taxon>Tracheophyta</taxon>
        <taxon>Spermatophyta</taxon>
        <taxon>Magnoliopsida</taxon>
        <taxon>Liliopsida</taxon>
        <taxon>Poales</taxon>
        <taxon>Poaceae</taxon>
        <taxon>PACMAD clade</taxon>
        <taxon>Arundinoideae</taxon>
        <taxon>Arundineae</taxon>
        <taxon>Arundo</taxon>
    </lineage>
</organism>
<sequence>MLTDDILLAILARVNITTATRTSLLSTRWKHLPWLLPELSIDIKDFLYAPHLSPVEAEHMEAAMASLTTVSRSFLATPWSEATITRLQLKLYLVNNYSDVIGPLSEAIDMGTVKDLDLAILDEKEPDDCYDEEMLQQARW</sequence>
<dbReference type="PANTHER" id="PTHR35545:SF28">
    <property type="entry name" value="OS07G0645701 PROTEIN"/>
    <property type="match status" value="1"/>
</dbReference>
<reference evidence="1" key="1">
    <citation type="submission" date="2014-09" db="EMBL/GenBank/DDBJ databases">
        <authorList>
            <person name="Magalhaes I.L.F."/>
            <person name="Oliveira U."/>
            <person name="Santos F.R."/>
            <person name="Vidigal T.H.D.A."/>
            <person name="Brescovit A.D."/>
            <person name="Santos A.J."/>
        </authorList>
    </citation>
    <scope>NUCLEOTIDE SEQUENCE</scope>
    <source>
        <tissue evidence="1">Shoot tissue taken approximately 20 cm above the soil surface</tissue>
    </source>
</reference>
<dbReference type="InterPro" id="IPR036047">
    <property type="entry name" value="F-box-like_dom_sf"/>
</dbReference>